<dbReference type="Proteomes" id="UP000299102">
    <property type="component" value="Unassembled WGS sequence"/>
</dbReference>
<dbReference type="EMBL" id="BGZK01000151">
    <property type="protein sequence ID" value="GBP23489.1"/>
    <property type="molecule type" value="Genomic_DNA"/>
</dbReference>
<protein>
    <submittedName>
        <fullName evidence="2">Uncharacterized protein</fullName>
    </submittedName>
</protein>
<name>A0A4C1UAZ2_EUMVA</name>
<organism evidence="2 3">
    <name type="scientific">Eumeta variegata</name>
    <name type="common">Bagworm moth</name>
    <name type="synonym">Eumeta japonica</name>
    <dbReference type="NCBI Taxonomy" id="151549"/>
    <lineage>
        <taxon>Eukaryota</taxon>
        <taxon>Metazoa</taxon>
        <taxon>Ecdysozoa</taxon>
        <taxon>Arthropoda</taxon>
        <taxon>Hexapoda</taxon>
        <taxon>Insecta</taxon>
        <taxon>Pterygota</taxon>
        <taxon>Neoptera</taxon>
        <taxon>Endopterygota</taxon>
        <taxon>Lepidoptera</taxon>
        <taxon>Glossata</taxon>
        <taxon>Ditrysia</taxon>
        <taxon>Tineoidea</taxon>
        <taxon>Psychidae</taxon>
        <taxon>Oiketicinae</taxon>
        <taxon>Eumeta</taxon>
    </lineage>
</organism>
<sequence length="115" mass="12809">MANHFMGRQRALADHAAPAHGRATRTRRPAPGLLEPIYASAREAALDELRRGRFRYGNLVRRTPAKRAAARTRRVPSPPIKGLRAQPPWEPGQLRPPPTPPCSRTPARAKQLPFV</sequence>
<gene>
    <name evidence="2" type="ORF">EVAR_12769_1</name>
</gene>
<evidence type="ECO:0000256" key="1">
    <source>
        <dbReference type="SAM" id="MobiDB-lite"/>
    </source>
</evidence>
<feature type="region of interest" description="Disordered" evidence="1">
    <location>
        <begin position="1"/>
        <end position="34"/>
    </location>
</feature>
<evidence type="ECO:0000313" key="2">
    <source>
        <dbReference type="EMBL" id="GBP23489.1"/>
    </source>
</evidence>
<comment type="caution">
    <text evidence="2">The sequence shown here is derived from an EMBL/GenBank/DDBJ whole genome shotgun (WGS) entry which is preliminary data.</text>
</comment>
<evidence type="ECO:0000313" key="3">
    <source>
        <dbReference type="Proteomes" id="UP000299102"/>
    </source>
</evidence>
<feature type="compositionally biased region" description="Basic residues" evidence="1">
    <location>
        <begin position="63"/>
        <end position="74"/>
    </location>
</feature>
<keyword evidence="3" id="KW-1185">Reference proteome</keyword>
<feature type="region of interest" description="Disordered" evidence="1">
    <location>
        <begin position="63"/>
        <end position="115"/>
    </location>
</feature>
<dbReference type="AlphaFoldDB" id="A0A4C1UAZ2"/>
<feature type="compositionally biased region" description="Pro residues" evidence="1">
    <location>
        <begin position="88"/>
        <end position="103"/>
    </location>
</feature>
<reference evidence="2 3" key="1">
    <citation type="journal article" date="2019" name="Commun. Biol.">
        <title>The bagworm genome reveals a unique fibroin gene that provides high tensile strength.</title>
        <authorList>
            <person name="Kono N."/>
            <person name="Nakamura H."/>
            <person name="Ohtoshi R."/>
            <person name="Tomita M."/>
            <person name="Numata K."/>
            <person name="Arakawa K."/>
        </authorList>
    </citation>
    <scope>NUCLEOTIDE SEQUENCE [LARGE SCALE GENOMIC DNA]</scope>
</reference>
<proteinExistence type="predicted"/>
<accession>A0A4C1UAZ2</accession>